<feature type="transmembrane region" description="Helical" evidence="1">
    <location>
        <begin position="44"/>
        <end position="63"/>
    </location>
</feature>
<dbReference type="InterPro" id="IPR048447">
    <property type="entry name" value="DUF1980_C"/>
</dbReference>
<dbReference type="RefSeq" id="WP_183304189.1">
    <property type="nucleotide sequence ID" value="NZ_JACIFD010000002.1"/>
</dbReference>
<dbReference type="EMBL" id="JACIFD010000002">
    <property type="protein sequence ID" value="MBB4070943.1"/>
    <property type="molecule type" value="Genomic_DNA"/>
</dbReference>
<dbReference type="InterPro" id="IPR052955">
    <property type="entry name" value="UPF0703_membrane_permease"/>
</dbReference>
<dbReference type="Pfam" id="PF21537">
    <property type="entry name" value="DUF1980_C"/>
    <property type="match status" value="1"/>
</dbReference>
<gene>
    <name evidence="4" type="ORF">F5897_000227</name>
</gene>
<dbReference type="NCBIfam" id="TIGR03943">
    <property type="entry name" value="TIGR03943 family putative permease subunit"/>
    <property type="match status" value="1"/>
</dbReference>
<evidence type="ECO:0000313" key="4">
    <source>
        <dbReference type="EMBL" id="MBB4070943.1"/>
    </source>
</evidence>
<proteinExistence type="predicted"/>
<keyword evidence="1" id="KW-1133">Transmembrane helix</keyword>
<evidence type="ECO:0000259" key="2">
    <source>
        <dbReference type="Pfam" id="PF09323"/>
    </source>
</evidence>
<evidence type="ECO:0000256" key="1">
    <source>
        <dbReference type="SAM" id="Phobius"/>
    </source>
</evidence>
<evidence type="ECO:0000259" key="3">
    <source>
        <dbReference type="Pfam" id="PF21537"/>
    </source>
</evidence>
<feature type="domain" description="DUF1980" evidence="3">
    <location>
        <begin position="147"/>
        <end position="243"/>
    </location>
</feature>
<accession>A0A840DGW9</accession>
<comment type="caution">
    <text evidence="4">The sequence shown here is derived from an EMBL/GenBank/DDBJ whole genome shotgun (WGS) entry which is preliminary data.</text>
</comment>
<dbReference type="PANTHER" id="PTHR40047">
    <property type="entry name" value="UPF0703 PROTEIN YCGQ"/>
    <property type="match status" value="1"/>
</dbReference>
<feature type="domain" description="DUF1980" evidence="2">
    <location>
        <begin position="21"/>
        <end position="108"/>
    </location>
</feature>
<reference evidence="4" key="1">
    <citation type="submission" date="2020-08" db="EMBL/GenBank/DDBJ databases">
        <title>Sequencing the genomes of 1000 actinobacteria strains.</title>
        <authorList>
            <person name="Klenk H.-P."/>
        </authorList>
    </citation>
    <scope>NUCLEOTIDE SEQUENCE [LARGE SCALE GENOMIC DNA]</scope>
    <source>
        <strain evidence="4">DSM 27064</strain>
    </source>
</reference>
<feature type="transmembrane region" description="Helical" evidence="1">
    <location>
        <begin position="12"/>
        <end position="32"/>
    </location>
</feature>
<keyword evidence="1" id="KW-0812">Transmembrane</keyword>
<name>A0A840DGW9_9MICO</name>
<dbReference type="AlphaFoldDB" id="A0A840DGW9"/>
<keyword evidence="1" id="KW-0472">Membrane</keyword>
<dbReference type="Proteomes" id="UP000571183">
    <property type="component" value="Unassembled WGS sequence"/>
</dbReference>
<protein>
    <submittedName>
        <fullName evidence="4">Putative repeat protein (TIGR03943 family)</fullName>
    </submittedName>
</protein>
<dbReference type="Pfam" id="PF09323">
    <property type="entry name" value="DUF1980"/>
    <property type="match status" value="1"/>
</dbReference>
<dbReference type="PANTHER" id="PTHR40047:SF1">
    <property type="entry name" value="UPF0703 PROTEIN YCGQ"/>
    <property type="match status" value="1"/>
</dbReference>
<keyword evidence="5" id="KW-1185">Reference proteome</keyword>
<dbReference type="InterPro" id="IPR048493">
    <property type="entry name" value="DUF1980_N"/>
</dbReference>
<organism evidence="4 5">
    <name type="scientific">Canibacter oris</name>
    <dbReference type="NCBI Taxonomy" id="1365628"/>
    <lineage>
        <taxon>Bacteria</taxon>
        <taxon>Bacillati</taxon>
        <taxon>Actinomycetota</taxon>
        <taxon>Actinomycetes</taxon>
        <taxon>Micrococcales</taxon>
        <taxon>Microbacteriaceae</taxon>
        <taxon>Canibacter</taxon>
    </lineage>
</organism>
<evidence type="ECO:0000313" key="5">
    <source>
        <dbReference type="Proteomes" id="UP000571183"/>
    </source>
</evidence>
<sequence>MSNRENPLWRGIRAVPLLLALGAIVLSLVLIITGKLPLYVNPRYTVFTAVMAALALTLIFISANKPVTSQHTHPVPKSQTVLQSVAALLLVPLALLPHTPLSAERAGATIATTQPTITAAAPESSAVAAAQQSQDFNAWAQLLAAGSTANDLAGNTVHATGFITATDSPDVLLLSRYSVTCCIVDAQPITIPVYFPGWQQSQQPGQWLEITGFFIANPDPSGAHRTLLSVQHSTPLAPPANPYLDGTGGG</sequence>
<dbReference type="InterPro" id="IPR015402">
    <property type="entry name" value="DUF1980"/>
</dbReference>